<dbReference type="AlphaFoldDB" id="A0A397HAY3"/>
<evidence type="ECO:0000313" key="3">
    <source>
        <dbReference type="Proteomes" id="UP000266861"/>
    </source>
</evidence>
<dbReference type="OrthoDB" id="2439475at2759"/>
<dbReference type="EMBL" id="PQFF01000331">
    <property type="protein sequence ID" value="RHZ59138.1"/>
    <property type="molecule type" value="Genomic_DNA"/>
</dbReference>
<feature type="compositionally biased region" description="Acidic residues" evidence="1">
    <location>
        <begin position="136"/>
        <end position="147"/>
    </location>
</feature>
<dbReference type="Proteomes" id="UP000266861">
    <property type="component" value="Unassembled WGS sequence"/>
</dbReference>
<comment type="caution">
    <text evidence="2">The sequence shown here is derived from an EMBL/GenBank/DDBJ whole genome shotgun (WGS) entry which is preliminary data.</text>
</comment>
<evidence type="ECO:0000256" key="1">
    <source>
        <dbReference type="SAM" id="MobiDB-lite"/>
    </source>
</evidence>
<protein>
    <submittedName>
        <fullName evidence="2">Uncharacterized protein</fullName>
    </submittedName>
</protein>
<feature type="region of interest" description="Disordered" evidence="1">
    <location>
        <begin position="124"/>
        <end position="163"/>
    </location>
</feature>
<organism evidence="2 3">
    <name type="scientific">Diversispora epigaea</name>
    <dbReference type="NCBI Taxonomy" id="1348612"/>
    <lineage>
        <taxon>Eukaryota</taxon>
        <taxon>Fungi</taxon>
        <taxon>Fungi incertae sedis</taxon>
        <taxon>Mucoromycota</taxon>
        <taxon>Glomeromycotina</taxon>
        <taxon>Glomeromycetes</taxon>
        <taxon>Diversisporales</taxon>
        <taxon>Diversisporaceae</taxon>
        <taxon>Diversispora</taxon>
    </lineage>
</organism>
<sequence length="202" mass="23768">MLKNVGLYEKFRGTELFGLEHSMTQKIIHNKQYITCTSSAWNNELLMNDIYNYHLQKRTIADMNFKSFFIEWLNQHSTIIELYEKLQKLYPSNYILDDHELRAWRTMLKAVGCVNITPFEKMNPRQDATANNYNDNNDDNNHDDDENNTTNEVDSNNEEEGNNAMYDKSYIPELSVDMINNNNFIYLSSLIIQNCLLKGLKN</sequence>
<name>A0A397HAY3_9GLOM</name>
<proteinExistence type="predicted"/>
<gene>
    <name evidence="2" type="ORF">Glove_365g253</name>
</gene>
<keyword evidence="3" id="KW-1185">Reference proteome</keyword>
<reference evidence="2 3" key="1">
    <citation type="submission" date="2018-08" db="EMBL/GenBank/DDBJ databases">
        <title>Genome and evolution of the arbuscular mycorrhizal fungus Diversispora epigaea (formerly Glomus versiforme) and its bacterial endosymbionts.</title>
        <authorList>
            <person name="Sun X."/>
            <person name="Fei Z."/>
            <person name="Harrison M."/>
        </authorList>
    </citation>
    <scope>NUCLEOTIDE SEQUENCE [LARGE SCALE GENOMIC DNA]</scope>
    <source>
        <strain evidence="2 3">IT104</strain>
    </source>
</reference>
<accession>A0A397HAY3</accession>
<evidence type="ECO:0000313" key="2">
    <source>
        <dbReference type="EMBL" id="RHZ59138.1"/>
    </source>
</evidence>